<reference evidence="10" key="1">
    <citation type="submission" date="2014-07" db="EMBL/GenBank/DDBJ databases">
        <authorList>
            <person name="Hornung V.Bastian."/>
        </authorList>
    </citation>
    <scope>NUCLEOTIDE SEQUENCE</scope>
    <source>
        <strain evidence="10">PCE-S</strain>
    </source>
</reference>
<evidence type="ECO:0000256" key="3">
    <source>
        <dbReference type="ARBA" id="ARBA00022448"/>
    </source>
</evidence>
<gene>
    <name evidence="10" type="ORF">DPCES_2938</name>
</gene>
<evidence type="ECO:0000259" key="9">
    <source>
        <dbReference type="PROSITE" id="PS50893"/>
    </source>
</evidence>
<dbReference type="NCBIfam" id="NF010167">
    <property type="entry name" value="PRK13648.1"/>
    <property type="match status" value="2"/>
</dbReference>
<dbReference type="CDD" id="cd03225">
    <property type="entry name" value="ABC_cobalt_CbiO_domain1"/>
    <property type="match status" value="2"/>
</dbReference>
<dbReference type="InterPro" id="IPR017871">
    <property type="entry name" value="ABC_transporter-like_CS"/>
</dbReference>
<dbReference type="GO" id="GO:0005524">
    <property type="term" value="F:ATP binding"/>
    <property type="evidence" value="ECO:0007669"/>
    <property type="project" value="UniProtKB-KW"/>
</dbReference>
<name>A0A098B382_DESHA</name>
<protein>
    <submittedName>
        <fullName evidence="10">Energy-coupling factor transporter ATP-binding protein EcfA</fullName>
    </submittedName>
</protein>
<dbReference type="Pfam" id="PF00005">
    <property type="entry name" value="ABC_tran"/>
    <property type="match status" value="2"/>
</dbReference>
<evidence type="ECO:0000313" key="10">
    <source>
        <dbReference type="EMBL" id="CDX02825.1"/>
    </source>
</evidence>
<dbReference type="InterPro" id="IPR003593">
    <property type="entry name" value="AAA+_ATPase"/>
</dbReference>
<keyword evidence="8" id="KW-0472">Membrane</keyword>
<comment type="similarity">
    <text evidence="2">Belongs to the ABC transporter superfamily.</text>
</comment>
<dbReference type="PANTHER" id="PTHR43553:SF21">
    <property type="entry name" value="ABC TRANSPORTER ATP-BINDING PROTEIN MA_1418-RELATED"/>
    <property type="match status" value="1"/>
</dbReference>
<comment type="subcellular location">
    <subcellularLocation>
        <location evidence="1">Cell membrane</location>
        <topology evidence="1">Peripheral membrane protein</topology>
    </subcellularLocation>
</comment>
<dbReference type="InterPro" id="IPR027417">
    <property type="entry name" value="P-loop_NTPase"/>
</dbReference>
<sequence>METVIELRDVSYRYPRAEEESLKQVSLAVAKGKFIALMGPTGAGKTTLSLCLNGLIPQFLQGELQGEVRIGGEETREVRVQDLAKQVGLVLQDAESQIVGRTVGEDVAFGPRNFGIPLAEIQQRVAQALAKVRLNGYDQRSTAELSGGEKQRLVIAGVLALEPELLVMDEPASELDPEGRFQVYRTLDDLCREKERTILVVEHSSEEILHRAHEVIVLKHGKVAWQGIPEQLFRNIPLLQEFGIKPLPVSLLGWSFCQRGWIEGQDIPLDVAEAESLIRKLIGEPALHNRVAPLIAPPARGKVHQEKEAEKRPPNSALIQIKQLVHRFESGQIGVQGIDLTIEKGEFVALAGSNGAGKTTLAKHINGLLKPTEGEVIVKGLNTKDVDTAQLAKTVGYVFQNPDHQIFSVSVEKELEFGLKNAGFTRTEIAERITQALALTGLENYRQVHPYTLSKGERQFIAVASVLALTPEILVIDEPTTGLDWVGVEKIMKLLQQLHRKGTTILMISHDMDSVADYAERVIILREGQVMIDAPPWEAFADESMLRQAAVLPPQLCVLNQRLQDLGYSAQSAEEFRQALFQLIEEGERKPCL</sequence>
<organism evidence="10">
    <name type="scientific">Desulfitobacterium hafniense</name>
    <name type="common">Desulfitobacterium frappieri</name>
    <dbReference type="NCBI Taxonomy" id="49338"/>
    <lineage>
        <taxon>Bacteria</taxon>
        <taxon>Bacillati</taxon>
        <taxon>Bacillota</taxon>
        <taxon>Clostridia</taxon>
        <taxon>Eubacteriales</taxon>
        <taxon>Desulfitobacteriaceae</taxon>
        <taxon>Desulfitobacterium</taxon>
    </lineage>
</organism>
<dbReference type="AlphaFoldDB" id="A0A098B382"/>
<dbReference type="SMART" id="SM00382">
    <property type="entry name" value="AAA"/>
    <property type="match status" value="2"/>
</dbReference>
<keyword evidence="4" id="KW-1003">Cell membrane</keyword>
<feature type="domain" description="ABC transporter" evidence="9">
    <location>
        <begin position="5"/>
        <end position="245"/>
    </location>
</feature>
<evidence type="ECO:0000256" key="1">
    <source>
        <dbReference type="ARBA" id="ARBA00004202"/>
    </source>
</evidence>
<keyword evidence="7" id="KW-1278">Translocase</keyword>
<evidence type="ECO:0000256" key="6">
    <source>
        <dbReference type="ARBA" id="ARBA00022840"/>
    </source>
</evidence>
<keyword evidence="5" id="KW-0547">Nucleotide-binding</keyword>
<proteinExistence type="inferred from homology"/>
<dbReference type="GO" id="GO:0043190">
    <property type="term" value="C:ATP-binding cassette (ABC) transporter complex"/>
    <property type="evidence" value="ECO:0007669"/>
    <property type="project" value="TreeGrafter"/>
</dbReference>
<accession>A0A098B382</accession>
<dbReference type="PANTHER" id="PTHR43553">
    <property type="entry name" value="HEAVY METAL TRANSPORTER"/>
    <property type="match status" value="1"/>
</dbReference>
<evidence type="ECO:0000256" key="7">
    <source>
        <dbReference type="ARBA" id="ARBA00022967"/>
    </source>
</evidence>
<dbReference type="GO" id="GO:0016887">
    <property type="term" value="F:ATP hydrolysis activity"/>
    <property type="evidence" value="ECO:0007669"/>
    <property type="project" value="InterPro"/>
</dbReference>
<dbReference type="Gene3D" id="3.40.50.300">
    <property type="entry name" value="P-loop containing nucleotide triphosphate hydrolases"/>
    <property type="match status" value="2"/>
</dbReference>
<evidence type="ECO:0000256" key="4">
    <source>
        <dbReference type="ARBA" id="ARBA00022475"/>
    </source>
</evidence>
<dbReference type="SUPFAM" id="SSF52540">
    <property type="entry name" value="P-loop containing nucleoside triphosphate hydrolases"/>
    <property type="match status" value="2"/>
</dbReference>
<dbReference type="InterPro" id="IPR050095">
    <property type="entry name" value="ECF_ABC_transporter_ATP-bd"/>
</dbReference>
<feature type="domain" description="ABC transporter" evidence="9">
    <location>
        <begin position="319"/>
        <end position="552"/>
    </location>
</feature>
<dbReference type="RefSeq" id="WP_208925807.1">
    <property type="nucleotide sequence ID" value="NZ_JAYFNZ010000011.1"/>
</dbReference>
<dbReference type="EMBL" id="LK996017">
    <property type="protein sequence ID" value="CDX02825.1"/>
    <property type="molecule type" value="Genomic_DNA"/>
</dbReference>
<evidence type="ECO:0000256" key="8">
    <source>
        <dbReference type="ARBA" id="ARBA00023136"/>
    </source>
</evidence>
<dbReference type="InterPro" id="IPR003439">
    <property type="entry name" value="ABC_transporter-like_ATP-bd"/>
</dbReference>
<dbReference type="PATRIC" id="fig|49338.4.peg.3157"/>
<dbReference type="FunFam" id="3.40.50.300:FF:000224">
    <property type="entry name" value="Energy-coupling factor transporter ATP-binding protein EcfA"/>
    <property type="match status" value="2"/>
</dbReference>
<evidence type="ECO:0000256" key="5">
    <source>
        <dbReference type="ARBA" id="ARBA00022741"/>
    </source>
</evidence>
<dbReference type="GO" id="GO:0042626">
    <property type="term" value="F:ATPase-coupled transmembrane transporter activity"/>
    <property type="evidence" value="ECO:0007669"/>
    <property type="project" value="TreeGrafter"/>
</dbReference>
<dbReference type="PROSITE" id="PS50893">
    <property type="entry name" value="ABC_TRANSPORTER_2"/>
    <property type="match status" value="2"/>
</dbReference>
<dbReference type="InterPro" id="IPR015856">
    <property type="entry name" value="ABC_transpr_CbiO/EcfA_su"/>
</dbReference>
<evidence type="ECO:0000256" key="2">
    <source>
        <dbReference type="ARBA" id="ARBA00005417"/>
    </source>
</evidence>
<keyword evidence="6 10" id="KW-0067">ATP-binding</keyword>
<keyword evidence="3" id="KW-0813">Transport</keyword>
<dbReference type="PROSITE" id="PS00211">
    <property type="entry name" value="ABC_TRANSPORTER_1"/>
    <property type="match status" value="1"/>
</dbReference>